<dbReference type="AlphaFoldDB" id="A0A2N6PE50"/>
<evidence type="ECO:0000313" key="5">
    <source>
        <dbReference type="EMBL" id="PMB96961.1"/>
    </source>
</evidence>
<dbReference type="CDD" id="cd03794">
    <property type="entry name" value="GT4_WbuB-like"/>
    <property type="match status" value="1"/>
</dbReference>
<evidence type="ECO:0000313" key="6">
    <source>
        <dbReference type="Proteomes" id="UP000235703"/>
    </source>
</evidence>
<sequence>MGECVGPRLRSWNLLAASCAGACGWEAEGRSGGGVRVLLLTHYFPPEIGAPQRRWRELVAGFTGAGHQVAVCAPVPHYPHRSATALKAANTKTMKWGDGQNGERVLRVPYLPTSSSMPGQLLDQSVSSLFAFRVAAAMRRDAPDVVISTTPGIPMLFAGDSVARYLGIPHVAEIRDAWPDLIADSHLVRTATRSVLPEQVNSYLEQKALPAVFHAALRRASRIVVTTDGFRTRLAGCGHSAVTVVRNTAVPYRPSKQENQRASRDSLRLLYVGTVGRSQGLESIVRVVGAVPGVHLKIVGAGAAHRGLQRSAAEVLARTDDLTGGGRIQFLPQTTGDELESLWRWADSGVVSLTGLPSFEYTVPSKLYTLMARGVHITGVLSGEAAQIVTDAGAGHVVSPGDIDGLHDLLIDLRDGAADLTPSPRAQDWLATHAAPEIALGAYLDVLEGVR</sequence>
<evidence type="ECO:0000259" key="4">
    <source>
        <dbReference type="Pfam" id="PF13579"/>
    </source>
</evidence>
<dbReference type="SUPFAM" id="SSF53756">
    <property type="entry name" value="UDP-Glycosyltransferase/glycogen phosphorylase"/>
    <property type="match status" value="1"/>
</dbReference>
<keyword evidence="6" id="KW-1185">Reference proteome</keyword>
<dbReference type="InterPro" id="IPR050194">
    <property type="entry name" value="Glycosyltransferase_grp1"/>
</dbReference>
<organism evidence="5 6">
    <name type="scientific">Brevibacterium luteolum</name>
    <dbReference type="NCBI Taxonomy" id="199591"/>
    <lineage>
        <taxon>Bacteria</taxon>
        <taxon>Bacillati</taxon>
        <taxon>Actinomycetota</taxon>
        <taxon>Actinomycetes</taxon>
        <taxon>Micrococcales</taxon>
        <taxon>Brevibacteriaceae</taxon>
        <taxon>Brevibacterium</taxon>
    </lineage>
</organism>
<dbReference type="Pfam" id="PF13579">
    <property type="entry name" value="Glyco_trans_4_4"/>
    <property type="match status" value="1"/>
</dbReference>
<reference evidence="5 6" key="1">
    <citation type="submission" date="2017-09" db="EMBL/GenBank/DDBJ databases">
        <title>Bacterial strain isolated from the female urinary microbiota.</title>
        <authorList>
            <person name="Thomas-White K."/>
            <person name="Kumar N."/>
            <person name="Forster S."/>
            <person name="Putonti C."/>
            <person name="Lawley T."/>
            <person name="Wolfe A.J."/>
        </authorList>
    </citation>
    <scope>NUCLEOTIDE SEQUENCE [LARGE SCALE GENOMIC DNA]</scope>
    <source>
        <strain evidence="5 6">UMB0680</strain>
    </source>
</reference>
<dbReference type="OrthoDB" id="3180470at2"/>
<feature type="domain" description="Glycosyltransferase subfamily 4-like N-terminal" evidence="4">
    <location>
        <begin position="49"/>
        <end position="247"/>
    </location>
</feature>
<protein>
    <recommendedName>
        <fullName evidence="1">D-inositol 3-phosphate glycosyltransferase</fullName>
    </recommendedName>
</protein>
<keyword evidence="2" id="KW-0328">Glycosyltransferase</keyword>
<comment type="caution">
    <text evidence="5">The sequence shown here is derived from an EMBL/GenBank/DDBJ whole genome shotgun (WGS) entry which is preliminary data.</text>
</comment>
<dbReference type="PANTHER" id="PTHR45947:SF3">
    <property type="entry name" value="SULFOQUINOVOSYL TRANSFERASE SQD2"/>
    <property type="match status" value="1"/>
</dbReference>
<evidence type="ECO:0000256" key="3">
    <source>
        <dbReference type="ARBA" id="ARBA00022679"/>
    </source>
</evidence>
<dbReference type="GO" id="GO:0016758">
    <property type="term" value="F:hexosyltransferase activity"/>
    <property type="evidence" value="ECO:0007669"/>
    <property type="project" value="TreeGrafter"/>
</dbReference>
<evidence type="ECO:0000256" key="2">
    <source>
        <dbReference type="ARBA" id="ARBA00022676"/>
    </source>
</evidence>
<dbReference type="PANTHER" id="PTHR45947">
    <property type="entry name" value="SULFOQUINOVOSYL TRANSFERASE SQD2"/>
    <property type="match status" value="1"/>
</dbReference>
<dbReference type="GO" id="GO:1901137">
    <property type="term" value="P:carbohydrate derivative biosynthetic process"/>
    <property type="evidence" value="ECO:0007669"/>
    <property type="project" value="UniProtKB-ARBA"/>
</dbReference>
<dbReference type="Proteomes" id="UP000235703">
    <property type="component" value="Unassembled WGS sequence"/>
</dbReference>
<proteinExistence type="predicted"/>
<dbReference type="InterPro" id="IPR028098">
    <property type="entry name" value="Glyco_trans_4-like_N"/>
</dbReference>
<gene>
    <name evidence="5" type="ORF">CJ198_13880</name>
</gene>
<keyword evidence="3" id="KW-0808">Transferase</keyword>
<accession>A0A2N6PE50</accession>
<evidence type="ECO:0000256" key="1">
    <source>
        <dbReference type="ARBA" id="ARBA00021292"/>
    </source>
</evidence>
<name>A0A2N6PE50_9MICO</name>
<dbReference type="EMBL" id="PNFZ01000012">
    <property type="protein sequence ID" value="PMB96961.1"/>
    <property type="molecule type" value="Genomic_DNA"/>
</dbReference>
<dbReference type="Gene3D" id="3.40.50.2000">
    <property type="entry name" value="Glycogen Phosphorylase B"/>
    <property type="match status" value="2"/>
</dbReference>